<keyword evidence="3" id="KW-0813">Transport</keyword>
<dbReference type="EMBL" id="GDIQ01038423">
    <property type="protein sequence ID" value="JAN56314.1"/>
    <property type="molecule type" value="Transcribed_RNA"/>
</dbReference>
<name>A0A0P6EY11_9CRUS</name>
<organism evidence="13">
    <name type="scientific">Daphnia magna</name>
    <dbReference type="NCBI Taxonomy" id="35525"/>
    <lineage>
        <taxon>Eukaryota</taxon>
        <taxon>Metazoa</taxon>
        <taxon>Ecdysozoa</taxon>
        <taxon>Arthropoda</taxon>
        <taxon>Crustacea</taxon>
        <taxon>Branchiopoda</taxon>
        <taxon>Diplostraca</taxon>
        <taxon>Cladocera</taxon>
        <taxon>Anomopoda</taxon>
        <taxon>Daphniidae</taxon>
        <taxon>Daphnia</taxon>
    </lineage>
</organism>
<dbReference type="GO" id="GO:0140359">
    <property type="term" value="F:ABC-type transporter activity"/>
    <property type="evidence" value="ECO:0007669"/>
    <property type="project" value="InterPro"/>
</dbReference>
<dbReference type="InterPro" id="IPR003593">
    <property type="entry name" value="AAA+_ATPase"/>
</dbReference>
<dbReference type="InterPro" id="IPR017871">
    <property type="entry name" value="ABC_transporter-like_CS"/>
</dbReference>
<dbReference type="FunFam" id="3.40.50.300:FF:001225">
    <property type="entry name" value="ATP-binding cassette sub-family G member"/>
    <property type="match status" value="1"/>
</dbReference>
<feature type="domain" description="ABC transporter" evidence="12">
    <location>
        <begin position="58"/>
        <end position="302"/>
    </location>
</feature>
<dbReference type="CDD" id="cd03213">
    <property type="entry name" value="ABCG_EPDR"/>
    <property type="match status" value="1"/>
</dbReference>
<dbReference type="GO" id="GO:0016887">
    <property type="term" value="F:ATP hydrolysis activity"/>
    <property type="evidence" value="ECO:0007669"/>
    <property type="project" value="InterPro"/>
</dbReference>
<comment type="subcellular location">
    <subcellularLocation>
        <location evidence="1">Membrane</location>
        <topology evidence="1">Multi-pass membrane protein</topology>
    </subcellularLocation>
</comment>
<keyword evidence="7 13" id="KW-0067">ATP-binding</keyword>
<keyword evidence="8 11" id="KW-1133">Transmembrane helix</keyword>
<dbReference type="PROSITE" id="PS50893">
    <property type="entry name" value="ABC_TRANSPORTER_2"/>
    <property type="match status" value="1"/>
</dbReference>
<feature type="transmembrane region" description="Helical" evidence="11">
    <location>
        <begin position="626"/>
        <end position="646"/>
    </location>
</feature>
<dbReference type="Pfam" id="PF00005">
    <property type="entry name" value="ABC_tran"/>
    <property type="match status" value="1"/>
</dbReference>
<sequence length="652" mass="72533">MELNVWEGEYKAVPTNQLLDTTKNGGDEVLNLSSSGATQPVTYSWENITVFYETTPGNCLTRLCKKSPPIRKKILDNVTGIVRPGEFLAIMGASGAGKTTLLNCLTFRNSGQLKISGERYLNGAKVNTDTLARISGYVQQDDLFISTLTVHEHLRFQALLRMDTHLTYEERMTRVEEVINELGLTKCSGSMIGHPERGIKGISGGERKRLAFASEVLTNPSLMFCDEPTSGLDSYMAQNIVQVLKNIASTGKTVVCTIHQPSSEVFALFDRILLMAEGRTAFLGPASDALSFFSSQGLPCPPNYNPADYYIHTLATVPGQEIESRKKSKEICDSYESSQAGQQILEIVKANRSLNSTESQEFELAEVKAKKSPYKASWFAQFRAVLWRSVISVLREPVVLRVKAFQTIFISAIIALIYQGQTLEFDNVRNIQGALFIFLTNMTFQNVFGVVNAITGELPIFLREHFNGMYRTDIYFICKSIADLPLFILFPFIFVLIPYFAIGLNPAADRFFIACGITILVANVASSFGFMISCLAGTTDVALALAPPLIIPLLLFGGFFLSNEDVPVYFDWMRYISWFMYGNEALSINQWVGVSFNDTSCPNDVCTGEQILASFDFNPDYFYRDIGGLFALILGLRILAFLALLGKTYRKN</sequence>
<dbReference type="InterPro" id="IPR050352">
    <property type="entry name" value="ABCG_transporters"/>
</dbReference>
<dbReference type="AlphaFoldDB" id="A0A0P6EY11"/>
<dbReference type="EMBL" id="GDIQ01079733">
    <property type="protein sequence ID" value="JAN15004.1"/>
    <property type="molecule type" value="Transcribed_RNA"/>
</dbReference>
<evidence type="ECO:0000313" key="13">
    <source>
        <dbReference type="EMBL" id="JAN38225.1"/>
    </source>
</evidence>
<feature type="transmembrane region" description="Helical" evidence="11">
    <location>
        <begin position="474"/>
        <end position="499"/>
    </location>
</feature>
<evidence type="ECO:0000256" key="6">
    <source>
        <dbReference type="ARBA" id="ARBA00022741"/>
    </source>
</evidence>
<evidence type="ECO:0000256" key="7">
    <source>
        <dbReference type="ARBA" id="ARBA00022840"/>
    </source>
</evidence>
<evidence type="ECO:0000256" key="4">
    <source>
        <dbReference type="ARBA" id="ARBA00022474"/>
    </source>
</evidence>
<evidence type="ECO:0000256" key="3">
    <source>
        <dbReference type="ARBA" id="ARBA00022448"/>
    </source>
</evidence>
<proteinExistence type="inferred from homology"/>
<evidence type="ECO:0000256" key="8">
    <source>
        <dbReference type="ARBA" id="ARBA00022989"/>
    </source>
</evidence>
<dbReference type="EMBL" id="GDIQ01043854">
    <property type="protein sequence ID" value="JAN50883.1"/>
    <property type="molecule type" value="Transcribed_RNA"/>
</dbReference>
<feature type="transmembrane region" description="Helical" evidence="11">
    <location>
        <begin position="511"/>
        <end position="534"/>
    </location>
</feature>
<dbReference type="OrthoDB" id="66620at2759"/>
<evidence type="ECO:0000256" key="5">
    <source>
        <dbReference type="ARBA" id="ARBA00022692"/>
    </source>
</evidence>
<keyword evidence="4" id="KW-0608">Pigment</keyword>
<dbReference type="InterPro" id="IPR027417">
    <property type="entry name" value="P-loop_NTPase"/>
</dbReference>
<dbReference type="SUPFAM" id="SSF52540">
    <property type="entry name" value="P-loop containing nucleoside triphosphate hydrolases"/>
    <property type="match status" value="1"/>
</dbReference>
<reference evidence="13" key="1">
    <citation type="submission" date="2015-10" db="EMBL/GenBank/DDBJ databases">
        <title>EvidentialGene: Evidence-directed Construction of Complete mRNA Transcriptomes without Genomes.</title>
        <authorList>
            <person name="Gilbert D.G."/>
        </authorList>
    </citation>
    <scope>NUCLEOTIDE SEQUENCE</scope>
</reference>
<dbReference type="InterPro" id="IPR043926">
    <property type="entry name" value="ABCG_dom"/>
</dbReference>
<evidence type="ECO:0000256" key="10">
    <source>
        <dbReference type="ARBA" id="ARBA00039188"/>
    </source>
</evidence>
<dbReference type="GO" id="GO:0005886">
    <property type="term" value="C:plasma membrane"/>
    <property type="evidence" value="ECO:0007669"/>
    <property type="project" value="TreeGrafter"/>
</dbReference>
<dbReference type="SMART" id="SM00382">
    <property type="entry name" value="AAA"/>
    <property type="match status" value="1"/>
</dbReference>
<evidence type="ECO:0000256" key="2">
    <source>
        <dbReference type="ARBA" id="ARBA00005814"/>
    </source>
</evidence>
<dbReference type="Gene3D" id="3.40.50.300">
    <property type="entry name" value="P-loop containing nucleotide triphosphate hydrolases"/>
    <property type="match status" value="1"/>
</dbReference>
<comment type="similarity">
    <text evidence="2">Belongs to the ABC transporter superfamily. ABCG family. Eye pigment precursor importer (TC 3.A.1.204) subfamily.</text>
</comment>
<dbReference type="GO" id="GO:0030659">
    <property type="term" value="C:cytoplasmic vesicle membrane"/>
    <property type="evidence" value="ECO:0007669"/>
    <property type="project" value="TreeGrafter"/>
</dbReference>
<dbReference type="NCBIfam" id="TIGR00955">
    <property type="entry name" value="3a01204"/>
    <property type="match status" value="1"/>
</dbReference>
<dbReference type="InterPro" id="IPR003439">
    <property type="entry name" value="ABC_transporter-like_ATP-bd"/>
</dbReference>
<evidence type="ECO:0000256" key="9">
    <source>
        <dbReference type="ARBA" id="ARBA00023136"/>
    </source>
</evidence>
<evidence type="ECO:0000256" key="11">
    <source>
        <dbReference type="SAM" id="Phobius"/>
    </source>
</evidence>
<dbReference type="GO" id="GO:0005524">
    <property type="term" value="F:ATP binding"/>
    <property type="evidence" value="ECO:0007669"/>
    <property type="project" value="UniProtKB-KW"/>
</dbReference>
<dbReference type="Pfam" id="PF01061">
    <property type="entry name" value="ABC2_membrane"/>
    <property type="match status" value="1"/>
</dbReference>
<feature type="transmembrane region" description="Helical" evidence="11">
    <location>
        <begin position="431"/>
        <end position="454"/>
    </location>
</feature>
<keyword evidence="5 11" id="KW-0812">Transmembrane</keyword>
<dbReference type="PANTHER" id="PTHR48041">
    <property type="entry name" value="ABC TRANSPORTER G FAMILY MEMBER 28"/>
    <property type="match status" value="1"/>
</dbReference>
<dbReference type="PROSITE" id="PS00211">
    <property type="entry name" value="ABC_TRANSPORTER_1"/>
    <property type="match status" value="1"/>
</dbReference>
<dbReference type="EMBL" id="GDIQ01043853">
    <property type="protein sequence ID" value="JAN50884.1"/>
    <property type="molecule type" value="Transcribed_RNA"/>
</dbReference>
<dbReference type="EMBL" id="GDIQ01056512">
    <property type="protein sequence ID" value="JAN38225.1"/>
    <property type="molecule type" value="Transcribed_RNA"/>
</dbReference>
<evidence type="ECO:0000256" key="1">
    <source>
        <dbReference type="ARBA" id="ARBA00004141"/>
    </source>
</evidence>
<protein>
    <recommendedName>
        <fullName evidence="10">Protein white</fullName>
    </recommendedName>
</protein>
<dbReference type="PANTHER" id="PTHR48041:SF129">
    <property type="entry name" value="PROTEIN WHITE"/>
    <property type="match status" value="1"/>
</dbReference>
<dbReference type="Pfam" id="PF19055">
    <property type="entry name" value="ABC2_membrane_7"/>
    <property type="match status" value="1"/>
</dbReference>
<keyword evidence="6" id="KW-0547">Nucleotide-binding</keyword>
<feature type="transmembrane region" description="Helical" evidence="11">
    <location>
        <begin position="541"/>
        <end position="561"/>
    </location>
</feature>
<keyword evidence="9 11" id="KW-0472">Membrane</keyword>
<dbReference type="InterPro" id="IPR013525">
    <property type="entry name" value="ABC2_TM"/>
</dbReference>
<evidence type="ECO:0000259" key="12">
    <source>
        <dbReference type="PROSITE" id="PS50893"/>
    </source>
</evidence>
<dbReference type="GO" id="GO:0031409">
    <property type="term" value="F:pigment binding"/>
    <property type="evidence" value="ECO:0007669"/>
    <property type="project" value="UniProtKB-KW"/>
</dbReference>
<dbReference type="InterPro" id="IPR005284">
    <property type="entry name" value="Pigment_permease/Abcg"/>
</dbReference>
<accession>A0A0P6EY11</accession>